<evidence type="ECO:0000313" key="1">
    <source>
        <dbReference type="EMBL" id="KAI3786367.1"/>
    </source>
</evidence>
<name>A0ACB9GSF9_9ASTR</name>
<protein>
    <submittedName>
        <fullName evidence="1">Uncharacterized protein</fullName>
    </submittedName>
</protein>
<evidence type="ECO:0000313" key="2">
    <source>
        <dbReference type="Proteomes" id="UP001056120"/>
    </source>
</evidence>
<accession>A0ACB9GSF9</accession>
<keyword evidence="2" id="KW-1185">Reference proteome</keyword>
<reference evidence="1 2" key="2">
    <citation type="journal article" date="2022" name="Mol. Ecol. Resour.">
        <title>The genomes of chicory, endive, great burdock and yacon provide insights into Asteraceae paleo-polyploidization history and plant inulin production.</title>
        <authorList>
            <person name="Fan W."/>
            <person name="Wang S."/>
            <person name="Wang H."/>
            <person name="Wang A."/>
            <person name="Jiang F."/>
            <person name="Liu H."/>
            <person name="Zhao H."/>
            <person name="Xu D."/>
            <person name="Zhang Y."/>
        </authorList>
    </citation>
    <scope>NUCLEOTIDE SEQUENCE [LARGE SCALE GENOMIC DNA]</scope>
    <source>
        <strain evidence="2">cv. Yunnan</strain>
        <tissue evidence="1">Leaves</tissue>
    </source>
</reference>
<dbReference type="EMBL" id="CM042030">
    <property type="protein sequence ID" value="KAI3786367.1"/>
    <property type="molecule type" value="Genomic_DNA"/>
</dbReference>
<comment type="caution">
    <text evidence="1">The sequence shown here is derived from an EMBL/GenBank/DDBJ whole genome shotgun (WGS) entry which is preliminary data.</text>
</comment>
<reference evidence="2" key="1">
    <citation type="journal article" date="2022" name="Mol. Ecol. Resour.">
        <title>The genomes of chicory, endive, great burdock and yacon provide insights into Asteraceae palaeo-polyploidization history and plant inulin production.</title>
        <authorList>
            <person name="Fan W."/>
            <person name="Wang S."/>
            <person name="Wang H."/>
            <person name="Wang A."/>
            <person name="Jiang F."/>
            <person name="Liu H."/>
            <person name="Zhao H."/>
            <person name="Xu D."/>
            <person name="Zhang Y."/>
        </authorList>
    </citation>
    <scope>NUCLEOTIDE SEQUENCE [LARGE SCALE GENOMIC DNA]</scope>
    <source>
        <strain evidence="2">cv. Yunnan</strain>
    </source>
</reference>
<gene>
    <name evidence="1" type="ORF">L1987_39989</name>
</gene>
<organism evidence="1 2">
    <name type="scientific">Smallanthus sonchifolius</name>
    <dbReference type="NCBI Taxonomy" id="185202"/>
    <lineage>
        <taxon>Eukaryota</taxon>
        <taxon>Viridiplantae</taxon>
        <taxon>Streptophyta</taxon>
        <taxon>Embryophyta</taxon>
        <taxon>Tracheophyta</taxon>
        <taxon>Spermatophyta</taxon>
        <taxon>Magnoliopsida</taxon>
        <taxon>eudicotyledons</taxon>
        <taxon>Gunneridae</taxon>
        <taxon>Pentapetalae</taxon>
        <taxon>asterids</taxon>
        <taxon>campanulids</taxon>
        <taxon>Asterales</taxon>
        <taxon>Asteraceae</taxon>
        <taxon>Asteroideae</taxon>
        <taxon>Heliantheae alliance</taxon>
        <taxon>Millerieae</taxon>
        <taxon>Smallanthus</taxon>
    </lineage>
</organism>
<dbReference type="Proteomes" id="UP001056120">
    <property type="component" value="Linkage Group LG13"/>
</dbReference>
<sequence>MTSIPSPSIVTSIITLIGCDHHHDLNPFTLNRDVDHNLNRLWSVFKVPAVKEVQQILQLDHLRLQNNQNSFAVSLSNATIIFAR</sequence>
<proteinExistence type="predicted"/>